<organism evidence="6 7">
    <name type="scientific">Roseimaritima multifibrata</name>
    <dbReference type="NCBI Taxonomy" id="1930274"/>
    <lineage>
        <taxon>Bacteria</taxon>
        <taxon>Pseudomonadati</taxon>
        <taxon>Planctomycetota</taxon>
        <taxon>Planctomycetia</taxon>
        <taxon>Pirellulales</taxon>
        <taxon>Pirellulaceae</taxon>
        <taxon>Roseimaritima</taxon>
    </lineage>
</organism>
<dbReference type="SUPFAM" id="SSF56925">
    <property type="entry name" value="OMPA-like"/>
    <property type="match status" value="1"/>
</dbReference>
<keyword evidence="6" id="KW-0812">Transmembrane</keyword>
<sequence length="241" mass="26105" precursor="true">MSVQINRTSISRAMASLTGVLLTALVMSNCGYADQPFAFTKSNCDSACDSLGGHECVYDWSGPYVGLHSAWSFLDPQSEALNHVQNSSNGFAGGIHGGINRQKGHAVFGVEMDYTLTDLDNVSPCFNPAYNCAASSNWNASVRGRLGFAYDRFLFFGTAGYAFADYHGYTQLVATATKFADDATLTGGTYGGGIEYAVSRNLRLRSEYRFSNFSEETLNYDRGYTVSPNIQSVNFGATVAF</sequence>
<dbReference type="PANTHER" id="PTHR34001">
    <property type="entry name" value="BLL7405 PROTEIN"/>
    <property type="match status" value="1"/>
</dbReference>
<dbReference type="InterPro" id="IPR011250">
    <property type="entry name" value="OMP/PagP_B-barrel"/>
</dbReference>
<evidence type="ECO:0000256" key="4">
    <source>
        <dbReference type="SAM" id="SignalP"/>
    </source>
</evidence>
<keyword evidence="3" id="KW-0472">Membrane</keyword>
<dbReference type="EMBL" id="CP036262">
    <property type="protein sequence ID" value="QDS95738.1"/>
    <property type="molecule type" value="Genomic_DNA"/>
</dbReference>
<accession>A0A517MLH1</accession>
<dbReference type="KEGG" id="rml:FF011L_45380"/>
<dbReference type="InterPro" id="IPR027385">
    <property type="entry name" value="Beta-barrel_OMP"/>
</dbReference>
<feature type="domain" description="Outer membrane protein beta-barrel" evidence="5">
    <location>
        <begin position="59"/>
        <end position="239"/>
    </location>
</feature>
<feature type="chain" id="PRO_5021917817" evidence="4">
    <location>
        <begin position="34"/>
        <end position="241"/>
    </location>
</feature>
<feature type="signal peptide" evidence="4">
    <location>
        <begin position="1"/>
        <end position="33"/>
    </location>
</feature>
<evidence type="ECO:0000256" key="3">
    <source>
        <dbReference type="ARBA" id="ARBA00023136"/>
    </source>
</evidence>
<reference evidence="6 7" key="1">
    <citation type="submission" date="2019-02" db="EMBL/GenBank/DDBJ databases">
        <title>Deep-cultivation of Planctomycetes and their phenomic and genomic characterization uncovers novel biology.</title>
        <authorList>
            <person name="Wiegand S."/>
            <person name="Jogler M."/>
            <person name="Boedeker C."/>
            <person name="Pinto D."/>
            <person name="Vollmers J."/>
            <person name="Rivas-Marin E."/>
            <person name="Kohn T."/>
            <person name="Peeters S.H."/>
            <person name="Heuer A."/>
            <person name="Rast P."/>
            <person name="Oberbeckmann S."/>
            <person name="Bunk B."/>
            <person name="Jeske O."/>
            <person name="Meyerdierks A."/>
            <person name="Storesund J.E."/>
            <person name="Kallscheuer N."/>
            <person name="Luecker S."/>
            <person name="Lage O.M."/>
            <person name="Pohl T."/>
            <person name="Merkel B.J."/>
            <person name="Hornburger P."/>
            <person name="Mueller R.-W."/>
            <person name="Bruemmer F."/>
            <person name="Labrenz M."/>
            <person name="Spormann A.M."/>
            <person name="Op den Camp H."/>
            <person name="Overmann J."/>
            <person name="Amann R."/>
            <person name="Jetten M.S.M."/>
            <person name="Mascher T."/>
            <person name="Medema M.H."/>
            <person name="Devos D.P."/>
            <person name="Kaster A.-K."/>
            <person name="Ovreas L."/>
            <person name="Rohde M."/>
            <person name="Galperin M.Y."/>
            <person name="Jogler C."/>
        </authorList>
    </citation>
    <scope>NUCLEOTIDE SEQUENCE [LARGE SCALE GENOMIC DNA]</scope>
    <source>
        <strain evidence="6 7">FF011L</strain>
    </source>
</reference>
<comment type="subcellular location">
    <subcellularLocation>
        <location evidence="1">Membrane</location>
    </subcellularLocation>
</comment>
<dbReference type="Pfam" id="PF13505">
    <property type="entry name" value="OMP_b-brl"/>
    <property type="match status" value="1"/>
</dbReference>
<dbReference type="GO" id="GO:0016020">
    <property type="term" value="C:membrane"/>
    <property type="evidence" value="ECO:0007669"/>
    <property type="project" value="UniProtKB-SubCell"/>
</dbReference>
<gene>
    <name evidence="6" type="ORF">FF011L_45380</name>
</gene>
<keyword evidence="7" id="KW-1185">Reference proteome</keyword>
<dbReference type="InterPro" id="IPR051692">
    <property type="entry name" value="OMP-like"/>
</dbReference>
<dbReference type="Gene3D" id="2.40.160.20">
    <property type="match status" value="1"/>
</dbReference>
<evidence type="ECO:0000256" key="1">
    <source>
        <dbReference type="ARBA" id="ARBA00004370"/>
    </source>
</evidence>
<dbReference type="PANTHER" id="PTHR34001:SF3">
    <property type="entry name" value="BLL7405 PROTEIN"/>
    <property type="match status" value="1"/>
</dbReference>
<evidence type="ECO:0000259" key="5">
    <source>
        <dbReference type="Pfam" id="PF13505"/>
    </source>
</evidence>
<dbReference type="Proteomes" id="UP000320672">
    <property type="component" value="Chromosome"/>
</dbReference>
<dbReference type="AlphaFoldDB" id="A0A517MLH1"/>
<name>A0A517MLH1_9BACT</name>
<protein>
    <submittedName>
        <fullName evidence="6">OmpA-like transmembrane domain protein</fullName>
    </submittedName>
</protein>
<evidence type="ECO:0000313" key="6">
    <source>
        <dbReference type="EMBL" id="QDS95738.1"/>
    </source>
</evidence>
<evidence type="ECO:0000256" key="2">
    <source>
        <dbReference type="ARBA" id="ARBA00022729"/>
    </source>
</evidence>
<proteinExistence type="predicted"/>
<evidence type="ECO:0000313" key="7">
    <source>
        <dbReference type="Proteomes" id="UP000320672"/>
    </source>
</evidence>
<keyword evidence="2 4" id="KW-0732">Signal</keyword>